<name>A0AAE3EFZ4_9SPIR</name>
<evidence type="ECO:0000256" key="2">
    <source>
        <dbReference type="ARBA" id="ARBA00005684"/>
    </source>
</evidence>
<dbReference type="InterPro" id="IPR003385">
    <property type="entry name" value="Glyco_hydro_77"/>
</dbReference>
<proteinExistence type="inferred from homology"/>
<dbReference type="SUPFAM" id="SSF51445">
    <property type="entry name" value="(Trans)glycosidases"/>
    <property type="match status" value="1"/>
</dbReference>
<dbReference type="GO" id="GO:0005975">
    <property type="term" value="P:carbohydrate metabolic process"/>
    <property type="evidence" value="ECO:0007669"/>
    <property type="project" value="InterPro"/>
</dbReference>
<dbReference type="PANTHER" id="PTHR32438">
    <property type="entry name" value="4-ALPHA-GLUCANOTRANSFERASE DPE1, CHLOROPLASTIC/AMYLOPLASTIC"/>
    <property type="match status" value="1"/>
</dbReference>
<dbReference type="Pfam" id="PF02446">
    <property type="entry name" value="Glyco_hydro_77"/>
    <property type="match status" value="1"/>
</dbReference>
<comment type="catalytic activity">
    <reaction evidence="1 10">
        <text>Transfers a segment of a (1-&gt;4)-alpha-D-glucan to a new position in an acceptor, which may be glucose or a (1-&gt;4)-alpha-D-glucan.</text>
        <dbReference type="EC" id="2.4.1.25"/>
    </reaction>
</comment>
<evidence type="ECO:0000313" key="12">
    <source>
        <dbReference type="Proteomes" id="UP001198163"/>
    </source>
</evidence>
<evidence type="ECO:0000256" key="9">
    <source>
        <dbReference type="ARBA" id="ARBA00031501"/>
    </source>
</evidence>
<keyword evidence="12" id="KW-1185">Reference proteome</keyword>
<dbReference type="NCBIfam" id="NF011080">
    <property type="entry name" value="PRK14508.1-3"/>
    <property type="match status" value="1"/>
</dbReference>
<evidence type="ECO:0000256" key="8">
    <source>
        <dbReference type="ARBA" id="ARBA00031423"/>
    </source>
</evidence>
<evidence type="ECO:0000256" key="3">
    <source>
        <dbReference type="ARBA" id="ARBA00012560"/>
    </source>
</evidence>
<protein>
    <recommendedName>
        <fullName evidence="4 10">4-alpha-glucanotransferase</fullName>
        <ecNumber evidence="3 10">2.4.1.25</ecNumber>
    </recommendedName>
    <alternativeName>
        <fullName evidence="8 10">Amylomaltase</fullName>
    </alternativeName>
    <alternativeName>
        <fullName evidence="9 10">Disproportionating enzyme</fullName>
    </alternativeName>
</protein>
<dbReference type="GO" id="GO:0004134">
    <property type="term" value="F:4-alpha-glucanotransferase activity"/>
    <property type="evidence" value="ECO:0007669"/>
    <property type="project" value="UniProtKB-EC"/>
</dbReference>
<dbReference type="Gene3D" id="3.20.20.80">
    <property type="entry name" value="Glycosidases"/>
    <property type="match status" value="1"/>
</dbReference>
<evidence type="ECO:0000256" key="5">
    <source>
        <dbReference type="ARBA" id="ARBA00022676"/>
    </source>
</evidence>
<dbReference type="EC" id="2.4.1.25" evidence="3 10"/>
<evidence type="ECO:0000256" key="4">
    <source>
        <dbReference type="ARBA" id="ARBA00020295"/>
    </source>
</evidence>
<dbReference type="InterPro" id="IPR017853">
    <property type="entry name" value="GH"/>
</dbReference>
<dbReference type="AlphaFoldDB" id="A0AAE3EFZ4"/>
<comment type="similarity">
    <text evidence="2 10">Belongs to the disproportionating enzyme family.</text>
</comment>
<keyword evidence="7 10" id="KW-0119">Carbohydrate metabolism</keyword>
<evidence type="ECO:0000256" key="10">
    <source>
        <dbReference type="RuleBase" id="RU361207"/>
    </source>
</evidence>
<gene>
    <name evidence="11" type="primary">malQ</name>
    <name evidence="11" type="ORF">K7J14_04255</name>
</gene>
<evidence type="ECO:0000256" key="1">
    <source>
        <dbReference type="ARBA" id="ARBA00000439"/>
    </source>
</evidence>
<dbReference type="RefSeq" id="WP_230753518.1">
    <property type="nucleotide sequence ID" value="NZ_JAINWA010000001.1"/>
</dbReference>
<dbReference type="Proteomes" id="UP001198163">
    <property type="component" value="Unassembled WGS sequence"/>
</dbReference>
<dbReference type="PANTHER" id="PTHR32438:SF5">
    <property type="entry name" value="4-ALPHA-GLUCANOTRANSFERASE DPE1, CHLOROPLASTIC_AMYLOPLASTIC"/>
    <property type="match status" value="1"/>
</dbReference>
<accession>A0AAE3EFZ4</accession>
<reference evidence="11" key="1">
    <citation type="submission" date="2021-08" db="EMBL/GenBank/DDBJ databases">
        <title>Comparative analyses of Brucepasteria parasyntrophica and Teretinema zuelzerae.</title>
        <authorList>
            <person name="Song Y."/>
            <person name="Brune A."/>
        </authorList>
    </citation>
    <scope>NUCLEOTIDE SEQUENCE</scope>
    <source>
        <strain evidence="11">DSM 1903</strain>
    </source>
</reference>
<dbReference type="NCBIfam" id="TIGR00217">
    <property type="entry name" value="malQ"/>
    <property type="match status" value="1"/>
</dbReference>
<keyword evidence="5 10" id="KW-0328">Glycosyltransferase</keyword>
<sequence>MTLKRSSGILLHPSSFPETPGIGTIGKQAYRFLDWLSDAGQSLWQILPLGPTGYGDSPYASFSTFAGNPLLIDLEDLVDRNLLTKNDIEPPEYIKTSNSIDYGSVVWWKIPLLKKAAQNFRRQHQSTDYESFSTANSYWLDNYALFMNIKEFYDKKAQDEKLFGKLWNNYWPIELATRDERAIANWKSENEEGIELQKVIQFFFFTQWERLKKYANHKGISVIGDIPIFVASDSADVWANQHLFQLNKDGTPISVAGVPPDYFSETGQLWGNPLYNWDAMKATGYSWWIDRIRSMLHMVDYIRIDHFRGFEAYWSIPANEKTAINGKWIKGPDHDFFEAIQRNLGDLPILAEDLGLITTEVQRLRDDFHLPGMKVLQFAFDVNEAGKDGFTNSFLPHMYAPNCLVYTGTHDNDTMQGWIDNASPAEINLIKEYLGGNVSDQNLVFELIRICMMSVAVFAIFPMQDIFAISSNGRMNTPSTLGNNWTWRMSGSHLNSSKAHWLKHLSRLYARNMK</sequence>
<keyword evidence="6 10" id="KW-0808">Transferase</keyword>
<evidence type="ECO:0000313" key="11">
    <source>
        <dbReference type="EMBL" id="MCD1653912.1"/>
    </source>
</evidence>
<evidence type="ECO:0000256" key="6">
    <source>
        <dbReference type="ARBA" id="ARBA00022679"/>
    </source>
</evidence>
<organism evidence="11 12">
    <name type="scientific">Teretinema zuelzerae</name>
    <dbReference type="NCBI Taxonomy" id="156"/>
    <lineage>
        <taxon>Bacteria</taxon>
        <taxon>Pseudomonadati</taxon>
        <taxon>Spirochaetota</taxon>
        <taxon>Spirochaetia</taxon>
        <taxon>Spirochaetales</taxon>
        <taxon>Treponemataceae</taxon>
        <taxon>Teretinema</taxon>
    </lineage>
</organism>
<evidence type="ECO:0000256" key="7">
    <source>
        <dbReference type="ARBA" id="ARBA00023277"/>
    </source>
</evidence>
<dbReference type="EMBL" id="JAINWA010000001">
    <property type="protein sequence ID" value="MCD1653912.1"/>
    <property type="molecule type" value="Genomic_DNA"/>
</dbReference>
<comment type="caution">
    <text evidence="11">The sequence shown here is derived from an EMBL/GenBank/DDBJ whole genome shotgun (WGS) entry which is preliminary data.</text>
</comment>